<feature type="domain" description="OmpA-like" evidence="7">
    <location>
        <begin position="369"/>
        <end position="488"/>
    </location>
</feature>
<evidence type="ECO:0000256" key="2">
    <source>
        <dbReference type="ARBA" id="ARBA00023136"/>
    </source>
</evidence>
<evidence type="ECO:0000256" key="3">
    <source>
        <dbReference type="ARBA" id="ARBA00023237"/>
    </source>
</evidence>
<keyword evidence="3" id="KW-0998">Cell outer membrane</keyword>
<dbReference type="PRINTS" id="PR01021">
    <property type="entry name" value="OMPADOMAIN"/>
</dbReference>
<dbReference type="PANTHER" id="PTHR30329">
    <property type="entry name" value="STATOR ELEMENT OF FLAGELLAR MOTOR COMPLEX"/>
    <property type="match status" value="1"/>
</dbReference>
<dbReference type="PANTHER" id="PTHR30329:SF21">
    <property type="entry name" value="LIPOPROTEIN YIAD-RELATED"/>
    <property type="match status" value="1"/>
</dbReference>
<dbReference type="Gene3D" id="3.30.1330.60">
    <property type="entry name" value="OmpA-like domain"/>
    <property type="match status" value="1"/>
</dbReference>
<dbReference type="EMBL" id="CP031229">
    <property type="protein sequence ID" value="AXH96928.1"/>
    <property type="molecule type" value="Genomic_DNA"/>
</dbReference>
<dbReference type="RefSeq" id="WP_114928863.1">
    <property type="nucleotide sequence ID" value="NZ_CP031229.1"/>
</dbReference>
<dbReference type="InterPro" id="IPR050330">
    <property type="entry name" value="Bact_OuterMem_StrucFunc"/>
</dbReference>
<reference evidence="8 9" key="1">
    <citation type="submission" date="2018-07" db="EMBL/GenBank/DDBJ databases">
        <title>Complete genome sequencing of Ornithinimicrobium sp. AMA3305.</title>
        <authorList>
            <person name="Bae J.-W."/>
        </authorList>
    </citation>
    <scope>NUCLEOTIDE SEQUENCE [LARGE SCALE GENOMIC DNA]</scope>
    <source>
        <strain evidence="8 9">AMA3305</strain>
    </source>
</reference>
<dbReference type="GO" id="GO:0009279">
    <property type="term" value="C:cell outer membrane"/>
    <property type="evidence" value="ECO:0007669"/>
    <property type="project" value="UniProtKB-SubCell"/>
</dbReference>
<dbReference type="InterPro" id="IPR006664">
    <property type="entry name" value="OMP_bac"/>
</dbReference>
<evidence type="ECO:0000259" key="7">
    <source>
        <dbReference type="PROSITE" id="PS51123"/>
    </source>
</evidence>
<dbReference type="SUPFAM" id="SSF103088">
    <property type="entry name" value="OmpA-like"/>
    <property type="match status" value="1"/>
</dbReference>
<sequence>MTKTAASFARLAGAVVAAALVLTACESAGPDPQPETTTTAGAAVTSGTPPVADDAVTTTEGSAEATAEALELNTAVPMTVPVERTWPEEIETISEGEREFTLFGVHRLDDSRAVVTGRVAGSTSDTSAAQWFEPGFFFASGGYEFSRVAVVDQEGVRHLPVRDEDDRCLCSVSTKVYTELGDEGGAPAWAVVSLPAGQDRVDVEVADVGTIQDVPVTELPQASSVPFGWNEVLTIDQVSREGGVVTARTTMANAGDFRPTYTLARHQFDFPDLQGQHCFQGLAAYGPVAPTGRMAKDTDCHTGSMVEPGEQITLEVKVADPGGEHLVVLPDAGLPVTTPAVGTASVGAAESLRTYASRAEEAGASVEQGDEVTVSLDTAVLFDFDKAKLTGKADDAIAVAVEVLREQDSRAVAVAGHTDGQGSAARNDELSEQRAEAVARALEEELGSGWDITVEWHGSSRPVADETGTEEQVEAAQARNRRVEITVR</sequence>
<feature type="region of interest" description="Disordered" evidence="5">
    <location>
        <begin position="27"/>
        <end position="55"/>
    </location>
</feature>
<feature type="chain" id="PRO_5016756703" evidence="6">
    <location>
        <begin position="29"/>
        <end position="488"/>
    </location>
</feature>
<evidence type="ECO:0000256" key="4">
    <source>
        <dbReference type="PROSITE-ProRule" id="PRU00473"/>
    </source>
</evidence>
<evidence type="ECO:0000256" key="5">
    <source>
        <dbReference type="SAM" id="MobiDB-lite"/>
    </source>
</evidence>
<evidence type="ECO:0000313" key="8">
    <source>
        <dbReference type="EMBL" id="AXH96928.1"/>
    </source>
</evidence>
<keyword evidence="6" id="KW-0732">Signal</keyword>
<keyword evidence="2 4" id="KW-0472">Membrane</keyword>
<dbReference type="InterPro" id="IPR036737">
    <property type="entry name" value="OmpA-like_sf"/>
</dbReference>
<keyword evidence="9" id="KW-1185">Reference proteome</keyword>
<dbReference type="OrthoDB" id="5186344at2"/>
<dbReference type="Pfam" id="PF00691">
    <property type="entry name" value="OmpA"/>
    <property type="match status" value="1"/>
</dbReference>
<protein>
    <submittedName>
        <fullName evidence="8">OmpA family protein</fullName>
    </submittedName>
</protein>
<dbReference type="PROSITE" id="PS51123">
    <property type="entry name" value="OMPA_2"/>
    <property type="match status" value="1"/>
</dbReference>
<dbReference type="Proteomes" id="UP000253790">
    <property type="component" value="Chromosome"/>
</dbReference>
<evidence type="ECO:0000256" key="1">
    <source>
        <dbReference type="ARBA" id="ARBA00004442"/>
    </source>
</evidence>
<evidence type="ECO:0000256" key="6">
    <source>
        <dbReference type="SAM" id="SignalP"/>
    </source>
</evidence>
<dbReference type="InterPro" id="IPR006665">
    <property type="entry name" value="OmpA-like"/>
</dbReference>
<organism evidence="8 9">
    <name type="scientific">Ornithinimicrobium avium</name>
    <dbReference type="NCBI Taxonomy" id="2283195"/>
    <lineage>
        <taxon>Bacteria</taxon>
        <taxon>Bacillati</taxon>
        <taxon>Actinomycetota</taxon>
        <taxon>Actinomycetes</taxon>
        <taxon>Micrococcales</taxon>
        <taxon>Ornithinimicrobiaceae</taxon>
        <taxon>Ornithinimicrobium</taxon>
    </lineage>
</organism>
<dbReference type="AlphaFoldDB" id="A0A345NPH0"/>
<accession>A0A345NPH0</accession>
<comment type="subcellular location">
    <subcellularLocation>
        <location evidence="1">Cell outer membrane</location>
    </subcellularLocation>
</comment>
<feature type="signal peptide" evidence="6">
    <location>
        <begin position="1"/>
        <end position="28"/>
    </location>
</feature>
<feature type="compositionally biased region" description="Low complexity" evidence="5">
    <location>
        <begin position="36"/>
        <end position="48"/>
    </location>
</feature>
<dbReference type="PROSITE" id="PS51257">
    <property type="entry name" value="PROKAR_LIPOPROTEIN"/>
    <property type="match status" value="1"/>
</dbReference>
<name>A0A345NPH0_9MICO</name>
<evidence type="ECO:0000313" key="9">
    <source>
        <dbReference type="Proteomes" id="UP000253790"/>
    </source>
</evidence>
<feature type="region of interest" description="Disordered" evidence="5">
    <location>
        <begin position="459"/>
        <end position="488"/>
    </location>
</feature>
<dbReference type="KEGG" id="orn:DV701_13095"/>
<gene>
    <name evidence="8" type="ORF">DV701_13095</name>
</gene>
<dbReference type="CDD" id="cd07185">
    <property type="entry name" value="OmpA_C-like"/>
    <property type="match status" value="1"/>
</dbReference>
<proteinExistence type="predicted"/>